<dbReference type="AlphaFoldDB" id="A0A1V4K635"/>
<evidence type="ECO:0008006" key="4">
    <source>
        <dbReference type="Google" id="ProtNLM"/>
    </source>
</evidence>
<organism evidence="2 3">
    <name type="scientific">Patagioenas fasciata monilis</name>
    <dbReference type="NCBI Taxonomy" id="372326"/>
    <lineage>
        <taxon>Eukaryota</taxon>
        <taxon>Metazoa</taxon>
        <taxon>Chordata</taxon>
        <taxon>Craniata</taxon>
        <taxon>Vertebrata</taxon>
        <taxon>Euteleostomi</taxon>
        <taxon>Archelosauria</taxon>
        <taxon>Archosauria</taxon>
        <taxon>Dinosauria</taxon>
        <taxon>Saurischia</taxon>
        <taxon>Theropoda</taxon>
        <taxon>Coelurosauria</taxon>
        <taxon>Aves</taxon>
        <taxon>Neognathae</taxon>
        <taxon>Neoaves</taxon>
        <taxon>Columbimorphae</taxon>
        <taxon>Columbiformes</taxon>
        <taxon>Columbidae</taxon>
        <taxon>Patagioenas</taxon>
    </lineage>
</organism>
<keyword evidence="1" id="KW-0732">Signal</keyword>
<gene>
    <name evidence="2" type="ORF">AV530_002291</name>
</gene>
<evidence type="ECO:0000313" key="3">
    <source>
        <dbReference type="Proteomes" id="UP000190648"/>
    </source>
</evidence>
<name>A0A1V4K635_PATFA</name>
<evidence type="ECO:0000313" key="2">
    <source>
        <dbReference type="EMBL" id="OPJ79825.1"/>
    </source>
</evidence>
<proteinExistence type="predicted"/>
<accession>A0A1V4K635</accession>
<feature type="chain" id="PRO_5010717856" description="Secreted protein" evidence="1">
    <location>
        <begin position="25"/>
        <end position="95"/>
    </location>
</feature>
<comment type="caution">
    <text evidence="2">The sequence shown here is derived from an EMBL/GenBank/DDBJ whole genome shotgun (WGS) entry which is preliminary data.</text>
</comment>
<evidence type="ECO:0000256" key="1">
    <source>
        <dbReference type="SAM" id="SignalP"/>
    </source>
</evidence>
<protein>
    <recommendedName>
        <fullName evidence="4">Secreted protein</fullName>
    </recommendedName>
</protein>
<dbReference type="EMBL" id="LSYS01004331">
    <property type="protein sequence ID" value="OPJ79825.1"/>
    <property type="molecule type" value="Genomic_DNA"/>
</dbReference>
<sequence length="95" mass="9926">MLMAYSTVNLMICAAGAAVAVAHGVEVLIFQGAAARAGGISSVFVRPVLPVLLRSPGRAAHQERGEITHRLASSLLDSTFCLNGVYGPLLRLPII</sequence>
<feature type="signal peptide" evidence="1">
    <location>
        <begin position="1"/>
        <end position="24"/>
    </location>
</feature>
<keyword evidence="3" id="KW-1185">Reference proteome</keyword>
<reference evidence="2 3" key="1">
    <citation type="submission" date="2016-02" db="EMBL/GenBank/DDBJ databases">
        <title>Band-tailed pigeon sequencing and assembly.</title>
        <authorList>
            <person name="Soares A.E."/>
            <person name="Novak B.J."/>
            <person name="Rice E.S."/>
            <person name="O'Connell B."/>
            <person name="Chang D."/>
            <person name="Weber S."/>
            <person name="Shapiro B."/>
        </authorList>
    </citation>
    <scope>NUCLEOTIDE SEQUENCE [LARGE SCALE GENOMIC DNA]</scope>
    <source>
        <strain evidence="2">BTP2013</strain>
        <tissue evidence="2">Blood</tissue>
    </source>
</reference>
<dbReference type="Proteomes" id="UP000190648">
    <property type="component" value="Unassembled WGS sequence"/>
</dbReference>